<keyword evidence="3" id="KW-0472">Membrane</keyword>
<evidence type="ECO:0008006" key="6">
    <source>
        <dbReference type="Google" id="ProtNLM"/>
    </source>
</evidence>
<evidence type="ECO:0000256" key="3">
    <source>
        <dbReference type="ARBA" id="ARBA00023136"/>
    </source>
</evidence>
<accession>A0A5B8R889</accession>
<dbReference type="InterPro" id="IPR010583">
    <property type="entry name" value="MipA"/>
</dbReference>
<protein>
    <recommendedName>
        <fullName evidence="6">MltA-interacting protein MipA</fullName>
    </recommendedName>
</protein>
<evidence type="ECO:0000256" key="1">
    <source>
        <dbReference type="ARBA" id="ARBA00004442"/>
    </source>
</evidence>
<dbReference type="AlphaFoldDB" id="A0A5B8R889"/>
<name>A0A5B8R889_9ZZZZ</name>
<keyword evidence="2" id="KW-0732">Signal</keyword>
<evidence type="ECO:0000256" key="2">
    <source>
        <dbReference type="ARBA" id="ARBA00022729"/>
    </source>
</evidence>
<keyword evidence="4" id="KW-0998">Cell outer membrane</keyword>
<organism evidence="5">
    <name type="scientific">uncultured organism</name>
    <dbReference type="NCBI Taxonomy" id="155900"/>
    <lineage>
        <taxon>unclassified sequences</taxon>
        <taxon>environmental samples</taxon>
    </lineage>
</organism>
<proteinExistence type="predicted"/>
<gene>
    <name evidence="5" type="ORF">KBTEX_01228</name>
</gene>
<reference evidence="5" key="1">
    <citation type="submission" date="2019-06" db="EMBL/GenBank/DDBJ databases">
        <authorList>
            <person name="Murdoch R.W."/>
            <person name="Fathepure B."/>
        </authorList>
    </citation>
    <scope>NUCLEOTIDE SEQUENCE</scope>
</reference>
<dbReference type="PANTHER" id="PTHR38776">
    <property type="entry name" value="MLTA-INTERACTING PROTEIN-RELATED"/>
    <property type="match status" value="1"/>
</dbReference>
<comment type="subcellular location">
    <subcellularLocation>
        <location evidence="1">Cell outer membrane</location>
    </subcellularLocation>
</comment>
<evidence type="ECO:0000256" key="4">
    <source>
        <dbReference type="ARBA" id="ARBA00023237"/>
    </source>
</evidence>
<dbReference type="PANTHER" id="PTHR38776:SF1">
    <property type="entry name" value="MLTA-INTERACTING PROTEIN-RELATED"/>
    <property type="match status" value="1"/>
</dbReference>
<dbReference type="EMBL" id="MN079091">
    <property type="protein sequence ID" value="QEA04910.1"/>
    <property type="molecule type" value="Genomic_DNA"/>
</dbReference>
<evidence type="ECO:0000313" key="5">
    <source>
        <dbReference type="EMBL" id="QEA04910.1"/>
    </source>
</evidence>
<sequence length="253" mass="26461">MGNTVVGITAAIALTLAATAAAADGPETTVRLGAGVLHAPSYRGSDDHDTDPVPYFDIRHGPFYATVTDGIGWDVFRRTGLRVGPFVTRAGGRSDAGDLEGLESVDGGALAGIAAHWRRGPWRLRGDIATPVTGDLEGLRARVGTRYAGRIGQRWRYAVGPDLTWGDDDWNDALFAVSPAGSARSGLDAFHPGGAYYEVRVTARVTRRLGAGWSVTAITRAGRILGDAADSPIVADVGDANQTAAGIVLSYAF</sequence>
<dbReference type="Pfam" id="PF06629">
    <property type="entry name" value="MipA"/>
    <property type="match status" value="1"/>
</dbReference>